<evidence type="ECO:0000256" key="2">
    <source>
        <dbReference type="ARBA" id="ARBA00009170"/>
    </source>
</evidence>
<evidence type="ECO:0000256" key="4">
    <source>
        <dbReference type="ARBA" id="ARBA00022787"/>
    </source>
</evidence>
<dbReference type="SUPFAM" id="SSF47616">
    <property type="entry name" value="GST C-terminal domain-like"/>
    <property type="match status" value="1"/>
</dbReference>
<evidence type="ECO:0000259" key="10">
    <source>
        <dbReference type="Pfam" id="PF17171"/>
    </source>
</evidence>
<dbReference type="InterPro" id="IPR033468">
    <property type="entry name" value="Metaxin_GST"/>
</dbReference>
<evidence type="ECO:0000313" key="11">
    <source>
        <dbReference type="EMBL" id="CAH0558808.1"/>
    </source>
</evidence>
<gene>
    <name evidence="11" type="ORF">MELIAE_LOCUS9052</name>
</gene>
<keyword evidence="12" id="KW-1185">Reference proteome</keyword>
<evidence type="ECO:0000256" key="7">
    <source>
        <dbReference type="ARBA" id="ARBA00023136"/>
    </source>
</evidence>
<evidence type="ECO:0000259" key="9">
    <source>
        <dbReference type="Pfam" id="PF10568"/>
    </source>
</evidence>
<accession>A0A9P0B8B4</accession>
<feature type="domain" description="Metaxin glutathione S-transferase" evidence="10">
    <location>
        <begin position="173"/>
        <end position="236"/>
    </location>
</feature>
<evidence type="ECO:0000313" key="12">
    <source>
        <dbReference type="Proteomes" id="UP001154078"/>
    </source>
</evidence>
<dbReference type="GO" id="GO:0007005">
    <property type="term" value="P:mitochondrion organization"/>
    <property type="evidence" value="ECO:0007669"/>
    <property type="project" value="TreeGrafter"/>
</dbReference>
<keyword evidence="3" id="KW-0813">Transport</keyword>
<dbReference type="PANTHER" id="PTHR12289">
    <property type="entry name" value="METAXIN RELATED"/>
    <property type="match status" value="1"/>
</dbReference>
<dbReference type="Gene3D" id="1.20.1050.10">
    <property type="match status" value="1"/>
</dbReference>
<keyword evidence="6" id="KW-0496">Mitochondrion</keyword>
<comment type="similarity">
    <text evidence="2">Belongs to the metaxin family.</text>
</comment>
<feature type="transmembrane region" description="Helical" evidence="8">
    <location>
        <begin position="265"/>
        <end position="286"/>
    </location>
</feature>
<reference evidence="11" key="1">
    <citation type="submission" date="2021-12" db="EMBL/GenBank/DDBJ databases">
        <authorList>
            <person name="King R."/>
        </authorList>
    </citation>
    <scope>NUCLEOTIDE SEQUENCE</scope>
</reference>
<evidence type="ECO:0000256" key="5">
    <source>
        <dbReference type="ARBA" id="ARBA00022927"/>
    </source>
</evidence>
<comment type="subcellular location">
    <subcellularLocation>
        <location evidence="1">Mitochondrion outer membrane</location>
    </subcellularLocation>
</comment>
<dbReference type="OrthoDB" id="5835136at2759"/>
<dbReference type="AlphaFoldDB" id="A0A9P0B8B4"/>
<keyword evidence="5" id="KW-0653">Protein transport</keyword>
<dbReference type="InterPro" id="IPR036282">
    <property type="entry name" value="Glutathione-S-Trfase_C_sf"/>
</dbReference>
<dbReference type="Proteomes" id="UP001154078">
    <property type="component" value="Chromosome 6"/>
</dbReference>
<evidence type="ECO:0000256" key="6">
    <source>
        <dbReference type="ARBA" id="ARBA00023128"/>
    </source>
</evidence>
<keyword evidence="8" id="KW-1133">Transmembrane helix</keyword>
<keyword evidence="7 8" id="KW-0472">Membrane</keyword>
<evidence type="ECO:0000256" key="3">
    <source>
        <dbReference type="ARBA" id="ARBA00022448"/>
    </source>
</evidence>
<dbReference type="InterPro" id="IPR050931">
    <property type="entry name" value="Mito_Protein_Transport_Metaxin"/>
</dbReference>
<dbReference type="Pfam" id="PF17171">
    <property type="entry name" value="GST_C_6"/>
    <property type="match status" value="1"/>
</dbReference>
<dbReference type="EMBL" id="OV121137">
    <property type="protein sequence ID" value="CAH0558808.1"/>
    <property type="molecule type" value="Genomic_DNA"/>
</dbReference>
<evidence type="ECO:0000256" key="8">
    <source>
        <dbReference type="SAM" id="Phobius"/>
    </source>
</evidence>
<dbReference type="GO" id="GO:0001401">
    <property type="term" value="C:SAM complex"/>
    <property type="evidence" value="ECO:0007669"/>
    <property type="project" value="InterPro"/>
</dbReference>
<name>A0A9P0B8B4_BRAAE</name>
<evidence type="ECO:0000256" key="1">
    <source>
        <dbReference type="ARBA" id="ARBA00004294"/>
    </source>
</evidence>
<sequence length="293" mass="33561">MTETDKFQLYVFEGDCGLVSFDPECIQSILLAKLAKLPVKINLLNSIRKCARYTAPSLINKKVVSTNYSEIVSYLRTKNYNIDQSLSPKQCSEMLALTTLANSKLRPVVDFFFWMDARNSEDFTTMWYMRALPLPFNFMHTRREKNKVADLMEALYPNDTNVEIIKNFMIKSATQCLTSFSSRLGKQDYFFGSTPTTVDIIVYSYIAPLIKLPFPSSEFKNLFNLWPNLTMFVKRIDAKYLPDVSVESKYLKKDEKIKSVNDDDVSYTAIAIIILSAASIIFGFAVNRGFIQT</sequence>
<organism evidence="11 12">
    <name type="scientific">Brassicogethes aeneus</name>
    <name type="common">Rape pollen beetle</name>
    <name type="synonym">Meligethes aeneus</name>
    <dbReference type="NCBI Taxonomy" id="1431903"/>
    <lineage>
        <taxon>Eukaryota</taxon>
        <taxon>Metazoa</taxon>
        <taxon>Ecdysozoa</taxon>
        <taxon>Arthropoda</taxon>
        <taxon>Hexapoda</taxon>
        <taxon>Insecta</taxon>
        <taxon>Pterygota</taxon>
        <taxon>Neoptera</taxon>
        <taxon>Endopterygota</taxon>
        <taxon>Coleoptera</taxon>
        <taxon>Polyphaga</taxon>
        <taxon>Cucujiformia</taxon>
        <taxon>Nitidulidae</taxon>
        <taxon>Meligethinae</taxon>
        <taxon>Brassicogethes</taxon>
    </lineage>
</organism>
<feature type="domain" description="Mitochondrial outer membrane transport complex Sam37/metaxin N-terminal" evidence="9">
    <location>
        <begin position="25"/>
        <end position="142"/>
    </location>
</feature>
<dbReference type="InterPro" id="IPR019564">
    <property type="entry name" value="Sam37/metaxin_N"/>
</dbReference>
<protein>
    <submittedName>
        <fullName evidence="11">Uncharacterized protein</fullName>
    </submittedName>
</protein>
<keyword evidence="8" id="KW-0812">Transmembrane</keyword>
<keyword evidence="4" id="KW-1000">Mitochondrion outer membrane</keyword>
<proteinExistence type="inferred from homology"/>
<dbReference type="PANTHER" id="PTHR12289:SF41">
    <property type="entry name" value="FAILED AXON CONNECTIONS-RELATED"/>
    <property type="match status" value="1"/>
</dbReference>
<dbReference type="Pfam" id="PF10568">
    <property type="entry name" value="Tom37"/>
    <property type="match status" value="1"/>
</dbReference>
<dbReference type="GO" id="GO:0015031">
    <property type="term" value="P:protein transport"/>
    <property type="evidence" value="ECO:0007669"/>
    <property type="project" value="UniProtKB-KW"/>
</dbReference>